<organism evidence="1 2">
    <name type="scientific">Avibacterium volantium</name>
    <name type="common">Pasteurella volantium</name>
    <dbReference type="NCBI Taxonomy" id="762"/>
    <lineage>
        <taxon>Bacteria</taxon>
        <taxon>Pseudomonadati</taxon>
        <taxon>Pseudomonadota</taxon>
        <taxon>Gammaproteobacteria</taxon>
        <taxon>Pasteurellales</taxon>
        <taxon>Pasteurellaceae</taxon>
        <taxon>Avibacterium</taxon>
    </lineage>
</organism>
<keyword evidence="2" id="KW-1185">Reference proteome</keyword>
<name>A0A447SRK2_AVIVO</name>
<evidence type="ECO:0000313" key="2">
    <source>
        <dbReference type="Proteomes" id="UP000268198"/>
    </source>
</evidence>
<proteinExistence type="predicted"/>
<dbReference type="AlphaFoldDB" id="A0A447SRK2"/>
<dbReference type="EMBL" id="LR134167">
    <property type="protein sequence ID" value="VEB24245.1"/>
    <property type="molecule type" value="Genomic_DNA"/>
</dbReference>
<dbReference type="Proteomes" id="UP000268198">
    <property type="component" value="Chromosome"/>
</dbReference>
<accession>A0A447SRK2</accession>
<protein>
    <recommendedName>
        <fullName evidence="3">Transposase and inactivated derivatives</fullName>
    </recommendedName>
</protein>
<gene>
    <name evidence="1" type="ORF">NCTC3438_01420</name>
</gene>
<evidence type="ECO:0000313" key="1">
    <source>
        <dbReference type="EMBL" id="VEB24245.1"/>
    </source>
</evidence>
<reference evidence="1 2" key="1">
    <citation type="submission" date="2018-12" db="EMBL/GenBank/DDBJ databases">
        <authorList>
            <consortium name="Pathogen Informatics"/>
        </authorList>
    </citation>
    <scope>NUCLEOTIDE SEQUENCE [LARGE SCALE GENOMIC DNA]</scope>
    <source>
        <strain evidence="1 2">NCTC3438</strain>
    </source>
</reference>
<dbReference type="KEGG" id="avt:NCTC3438_01420"/>
<sequence length="36" mass="4357">MPKYPQHFKQQVLDFYLQNKKNVRLLAGIFSLPKEH</sequence>
<evidence type="ECO:0008006" key="3">
    <source>
        <dbReference type="Google" id="ProtNLM"/>
    </source>
</evidence>